<feature type="region of interest" description="Disordered" evidence="1">
    <location>
        <begin position="1"/>
        <end position="51"/>
    </location>
</feature>
<dbReference type="PANTHER" id="PTHR34215:SF1">
    <property type="entry name" value="YLXR DOMAIN-CONTAINING PROTEIN"/>
    <property type="match status" value="1"/>
</dbReference>
<dbReference type="InterPro" id="IPR037465">
    <property type="entry name" value="YlxR"/>
</dbReference>
<dbReference type="InterPro" id="IPR007393">
    <property type="entry name" value="YlxR_dom"/>
</dbReference>
<evidence type="ECO:0000256" key="1">
    <source>
        <dbReference type="SAM" id="MobiDB-lite"/>
    </source>
</evidence>
<dbReference type="SUPFAM" id="SSF55315">
    <property type="entry name" value="L30e-like"/>
    <property type="match status" value="1"/>
</dbReference>
<feature type="domain" description="YlxR" evidence="3">
    <location>
        <begin position="55"/>
        <end position="127"/>
    </location>
</feature>
<dbReference type="InterPro" id="IPR029064">
    <property type="entry name" value="Ribosomal_eL30-like_sf"/>
</dbReference>
<dbReference type="Proteomes" id="UP000585665">
    <property type="component" value="Unassembled WGS sequence"/>
</dbReference>
<reference evidence="4 5" key="1">
    <citation type="submission" date="2020-06" db="EMBL/GenBank/DDBJ databases">
        <title>Description of novel acetic acid bacteria.</title>
        <authorList>
            <person name="Sombolestani A."/>
        </authorList>
    </citation>
    <scope>NUCLEOTIDE SEQUENCE [LARGE SCALE GENOMIC DNA]</scope>
    <source>
        <strain evidence="4 5">LMG 27010</strain>
    </source>
</reference>
<evidence type="ECO:0000313" key="4">
    <source>
        <dbReference type="EMBL" id="NVN40840.1"/>
    </source>
</evidence>
<evidence type="ECO:0000313" key="5">
    <source>
        <dbReference type="Proteomes" id="UP000585665"/>
    </source>
</evidence>
<sequence length="255" mass="27800">MKRRPTKLSWLPAPIGSKTIPPSRLKARRLTTSEATHQTPPEPEDAVDNERGPERRCIVTRAQGRPQRMIRFVVGPDRQIVPDLAGRLPGRGMWLSARPDVLETARRRGAFARAARQQVAVPDDILQIVLDGLARRRNEALGLLRRSGQVVAGFVKAREWVVNGRAALVVQAADGSPDERGRLLSGARQLPVVEISGAAELGALFGRDHVVHAAVAHGALAQRLLNDNERFLELSGRAVPVRQPNAPDEGEQAGT</sequence>
<keyword evidence="5" id="KW-1185">Reference proteome</keyword>
<accession>A0A850PEE8</accession>
<dbReference type="Gene3D" id="3.30.1330.30">
    <property type="match status" value="1"/>
</dbReference>
<dbReference type="Pfam" id="PF04296">
    <property type="entry name" value="YlxR"/>
    <property type="match status" value="1"/>
</dbReference>
<dbReference type="EMBL" id="JABXXR010000068">
    <property type="protein sequence ID" value="NVN40840.1"/>
    <property type="molecule type" value="Genomic_DNA"/>
</dbReference>
<dbReference type="AlphaFoldDB" id="A0A850PEE8"/>
<dbReference type="SUPFAM" id="SSF64376">
    <property type="entry name" value="YlxR-like"/>
    <property type="match status" value="1"/>
</dbReference>
<comment type="caution">
    <text evidence="4">The sequence shown here is derived from an EMBL/GenBank/DDBJ whole genome shotgun (WGS) entry which is preliminary data.</text>
</comment>
<dbReference type="InterPro" id="IPR035931">
    <property type="entry name" value="YlxR-like_sf"/>
</dbReference>
<dbReference type="NCBIfam" id="NF006622">
    <property type="entry name" value="PRK09190.1"/>
    <property type="match status" value="1"/>
</dbReference>
<dbReference type="Pfam" id="PF01248">
    <property type="entry name" value="Ribosomal_L7Ae"/>
    <property type="match status" value="1"/>
</dbReference>
<evidence type="ECO:0000259" key="2">
    <source>
        <dbReference type="Pfam" id="PF01248"/>
    </source>
</evidence>
<organism evidence="4 5">
    <name type="scientific">Ameyamaea chiangmaiensis</name>
    <dbReference type="NCBI Taxonomy" id="442969"/>
    <lineage>
        <taxon>Bacteria</taxon>
        <taxon>Pseudomonadati</taxon>
        <taxon>Pseudomonadota</taxon>
        <taxon>Alphaproteobacteria</taxon>
        <taxon>Acetobacterales</taxon>
        <taxon>Acetobacteraceae</taxon>
        <taxon>Ameyamaea</taxon>
    </lineage>
</organism>
<proteinExistence type="predicted"/>
<feature type="compositionally biased region" description="Polar residues" evidence="1">
    <location>
        <begin position="30"/>
        <end position="39"/>
    </location>
</feature>
<gene>
    <name evidence="4" type="ORF">HUK82_09730</name>
</gene>
<evidence type="ECO:0000259" key="3">
    <source>
        <dbReference type="Pfam" id="PF04296"/>
    </source>
</evidence>
<protein>
    <submittedName>
        <fullName evidence="4">RNA-binding protein</fullName>
    </submittedName>
</protein>
<feature type="domain" description="Ribosomal protein eL8/eL30/eS12/Gadd45" evidence="2">
    <location>
        <begin position="138"/>
        <end position="213"/>
    </location>
</feature>
<dbReference type="PANTHER" id="PTHR34215">
    <property type="entry name" value="BLL0784 PROTEIN"/>
    <property type="match status" value="1"/>
</dbReference>
<name>A0A850PEE8_9PROT</name>
<dbReference type="Gene3D" id="3.30.1230.10">
    <property type="entry name" value="YlxR-like"/>
    <property type="match status" value="1"/>
</dbReference>
<dbReference type="InterPro" id="IPR004038">
    <property type="entry name" value="Ribosomal_eL8/eL30/eS12/Gad45"/>
</dbReference>